<dbReference type="CDD" id="cd17711">
    <property type="entry name" value="BRCT_PAXIP1_rpt3"/>
    <property type="match status" value="1"/>
</dbReference>
<feature type="domain" description="BRCT" evidence="8">
    <location>
        <begin position="15"/>
        <end position="90"/>
    </location>
</feature>
<evidence type="ECO:0000256" key="7">
    <source>
        <dbReference type="SAM" id="MobiDB-lite"/>
    </source>
</evidence>
<feature type="coiled-coil region" evidence="6">
    <location>
        <begin position="417"/>
        <end position="486"/>
    </location>
</feature>
<feature type="domain" description="BRCT" evidence="8">
    <location>
        <begin position="1447"/>
        <end position="1522"/>
    </location>
</feature>
<dbReference type="SUPFAM" id="SSF52113">
    <property type="entry name" value="BRCT domain"/>
    <property type="match status" value="5"/>
</dbReference>
<dbReference type="InterPro" id="IPR036420">
    <property type="entry name" value="BRCT_dom_sf"/>
</dbReference>
<protein>
    <recommendedName>
        <fullName evidence="4">PAX-interacting protein 1</fullName>
    </recommendedName>
    <alternativeName>
        <fullName evidence="5">PAX transactivation activation domain-interacting protein</fullName>
    </alternativeName>
</protein>
<comment type="subcellular location">
    <subcellularLocation>
        <location evidence="1">Nucleus</location>
    </subcellularLocation>
</comment>
<dbReference type="SMART" id="SM00292">
    <property type="entry name" value="BRCT"/>
    <property type="match status" value="6"/>
</dbReference>
<keyword evidence="3" id="KW-0539">Nucleus</keyword>
<keyword evidence="2" id="KW-0227">DNA damage</keyword>
<dbReference type="CDD" id="cd18440">
    <property type="entry name" value="BRCT_PAXIP1_rpt6"/>
    <property type="match status" value="1"/>
</dbReference>
<feature type="non-terminal residue" evidence="9">
    <location>
        <position position="1659"/>
    </location>
</feature>
<reference evidence="9" key="1">
    <citation type="submission" date="2021-12" db="EMBL/GenBank/DDBJ databases">
        <authorList>
            <person name="Martin H S."/>
        </authorList>
    </citation>
    <scope>NUCLEOTIDE SEQUENCE</scope>
</reference>
<dbReference type="CDD" id="cd17710">
    <property type="entry name" value="BRCT_PAXIP1_rpt2"/>
    <property type="match status" value="1"/>
</dbReference>
<keyword evidence="10" id="KW-1185">Reference proteome</keyword>
<evidence type="ECO:0000259" key="8">
    <source>
        <dbReference type="SMART" id="SM00292"/>
    </source>
</evidence>
<dbReference type="Pfam" id="PF16770">
    <property type="entry name" value="RTT107_BRCT_5"/>
    <property type="match status" value="1"/>
</dbReference>
<evidence type="ECO:0000256" key="5">
    <source>
        <dbReference type="ARBA" id="ARBA00030146"/>
    </source>
</evidence>
<dbReference type="Pfam" id="PF12738">
    <property type="entry name" value="PTCB-BRCT"/>
    <property type="match status" value="2"/>
</dbReference>
<dbReference type="Gene3D" id="3.40.50.10190">
    <property type="entry name" value="BRCT domain"/>
    <property type="match status" value="6"/>
</dbReference>
<dbReference type="Proteomes" id="UP000838878">
    <property type="component" value="Chromosome 1"/>
</dbReference>
<feature type="domain" description="BRCT" evidence="8">
    <location>
        <begin position="103"/>
        <end position="180"/>
    </location>
</feature>
<feature type="coiled-coil region" evidence="6">
    <location>
        <begin position="1021"/>
        <end position="1048"/>
    </location>
</feature>
<dbReference type="InterPro" id="IPR001357">
    <property type="entry name" value="BRCT_dom"/>
</dbReference>
<evidence type="ECO:0000313" key="10">
    <source>
        <dbReference type="Proteomes" id="UP000838878"/>
    </source>
</evidence>
<dbReference type="Pfam" id="PF00533">
    <property type="entry name" value="BRCT"/>
    <property type="match status" value="1"/>
</dbReference>
<feature type="compositionally biased region" description="Basic residues" evidence="7">
    <location>
        <begin position="1411"/>
        <end position="1425"/>
    </location>
</feature>
<evidence type="ECO:0000256" key="1">
    <source>
        <dbReference type="ARBA" id="ARBA00004123"/>
    </source>
</evidence>
<dbReference type="Pfam" id="PF16589">
    <property type="entry name" value="BRCT_2"/>
    <property type="match status" value="1"/>
</dbReference>
<feature type="region of interest" description="Disordered" evidence="7">
    <location>
        <begin position="1409"/>
        <end position="1446"/>
    </location>
</feature>
<evidence type="ECO:0000256" key="6">
    <source>
        <dbReference type="SAM" id="Coils"/>
    </source>
</evidence>
<feature type="compositionally biased region" description="Pro residues" evidence="7">
    <location>
        <begin position="1431"/>
        <end position="1446"/>
    </location>
</feature>
<feature type="domain" description="BRCT" evidence="8">
    <location>
        <begin position="1287"/>
        <end position="1363"/>
    </location>
</feature>
<keyword evidence="6" id="KW-0175">Coiled coil</keyword>
<dbReference type="GO" id="GO:0044666">
    <property type="term" value="C:MLL3/4 complex"/>
    <property type="evidence" value="ECO:0007669"/>
    <property type="project" value="TreeGrafter"/>
</dbReference>
<dbReference type="EMBL" id="OV170221">
    <property type="protein sequence ID" value="CAH0713667.1"/>
    <property type="molecule type" value="Genomic_DNA"/>
</dbReference>
<dbReference type="PANTHER" id="PTHR23196">
    <property type="entry name" value="PAX TRANSCRIPTION ACTIVATION DOMAIN INTERACTING PROTEIN"/>
    <property type="match status" value="1"/>
</dbReference>
<dbReference type="OrthoDB" id="342264at2759"/>
<gene>
    <name evidence="9" type="ORF">BINO364_LOCUS804</name>
</gene>
<evidence type="ECO:0000313" key="9">
    <source>
        <dbReference type="EMBL" id="CAH0713667.1"/>
    </source>
</evidence>
<feature type="domain" description="BRCT" evidence="8">
    <location>
        <begin position="1556"/>
        <end position="1648"/>
    </location>
</feature>
<dbReference type="PANTHER" id="PTHR23196:SF1">
    <property type="entry name" value="PAX-INTERACTING PROTEIN 1"/>
    <property type="match status" value="1"/>
</dbReference>
<dbReference type="CDD" id="cd17714">
    <property type="entry name" value="BRCT_PAXIP1_rpt1"/>
    <property type="match status" value="1"/>
</dbReference>
<evidence type="ECO:0000256" key="4">
    <source>
        <dbReference type="ARBA" id="ARBA00023858"/>
    </source>
</evidence>
<feature type="region of interest" description="Disordered" evidence="7">
    <location>
        <begin position="928"/>
        <end position="947"/>
    </location>
</feature>
<name>A0A8J9VLP8_9NEOP</name>
<dbReference type="GO" id="GO:0006974">
    <property type="term" value="P:DNA damage response"/>
    <property type="evidence" value="ECO:0007669"/>
    <property type="project" value="UniProtKB-KW"/>
</dbReference>
<organism evidence="9 10">
    <name type="scientific">Brenthis ino</name>
    <name type="common">lesser marbled fritillary</name>
    <dbReference type="NCBI Taxonomy" id="405034"/>
    <lineage>
        <taxon>Eukaryota</taxon>
        <taxon>Metazoa</taxon>
        <taxon>Ecdysozoa</taxon>
        <taxon>Arthropoda</taxon>
        <taxon>Hexapoda</taxon>
        <taxon>Insecta</taxon>
        <taxon>Pterygota</taxon>
        <taxon>Neoptera</taxon>
        <taxon>Endopterygota</taxon>
        <taxon>Lepidoptera</taxon>
        <taxon>Glossata</taxon>
        <taxon>Ditrysia</taxon>
        <taxon>Papilionoidea</taxon>
        <taxon>Nymphalidae</taxon>
        <taxon>Heliconiinae</taxon>
        <taxon>Argynnini</taxon>
        <taxon>Brenthis</taxon>
    </lineage>
</organism>
<evidence type="ECO:0000256" key="2">
    <source>
        <dbReference type="ARBA" id="ARBA00022763"/>
    </source>
</evidence>
<dbReference type="InterPro" id="IPR051579">
    <property type="entry name" value="DDR_Transcriptional_Reg"/>
</dbReference>
<accession>A0A8J9VLP8</accession>
<sequence length="1659" mass="182244">MVTIVDDLGSLTLQEPVFKDVKYYLSGDVSERIMQLLQSGGAENTKYFSDYVTHLICGPNAADTDLDDAQDIYQIPAVTENWVLACARLKKLANPKPYFPSKNKIFSNVTACVSKVSPADAKVLFAIITYHGGKVKLNLDSQCSHLICGSASGKKYSAALTLSKIKVVTPDWVFESLRARIQAVTEVFHPKLLVVPQPPPKPMDRISAITGFDFEEGIAKNEVPTQNMAENKDESTQALLDKLKQRMPWNHPPSTANSSAAVTSNVNSMGYTTAMSTPNIINKSIPQGIVTQNLQIQSSQANTQFIQKMAQNSTVSQQGMNQNQQVNMQQPNYNQSQQLQQQPHGLSAIQIQQQKLLQQHQLKMQMLQQKIGNQQNQQSFSQSNVSGSQMTQNISNQIQQHIQSNQHHIQQNQNTSMSSAQQQIENISQMLSQSANNLQQAQLNQQNMVMKQSLTLSQQSAVQNIAQQLAQSTQNLQQSLQNAKLNQNLGQSQVLNQQQLINSGQQMSTQNQGLMQQQQTVQSMTNQQQNINMGVVNQQGLVSSSQAQSGPGGQLNQLVGNTTQQSVIGQQIQTVQQNIQSQQGNNVPVQNTWRQQNIQMVQNVQGQHQIIRSPLVQSRNPPVLLQQQIMQTQQQALINNQQQQLSPQHTIQQSPQQILQQSINSQGQTISQTHHQILVQKQQLLNGSGQQQIVQAPQQVLINQHTGQQQILVHGNQQVTLQGGQQIVSQSQIVHQGGQIVNQGGQQIITQGGQQVLSQGGQHVITQQGQQHQVVIAQSSQQLVTQSGQQIMGQTVGQNQQVLTQVPQSPQPGTQLSAGGIQQIITHSGGQQIVSPGGQQIVQGGQNVSWQQQQYLQQRQQIGQPGAVGPRVSWTAGGGGRQLIHLDAQTHAQLQQMDPQQRAMFVAQLQKRRQLSIQRAAALAQQQQTGVVSGSPGAPSPAPQSVTFIRSQLPPGLSQQQQVQWLQQQGARTAAIPTAQPAQPPQSPGIFLVGGSVSGSVGNVGGVGGAAVETPLQQMQRQQQYQRLQQLQAQRDHAQHHHAAAKQVAPVTQHVVAPLQEQQVDALLTPTTPEQQQAGAGALLVNPKTKTALANMLSIRLQGAAPPPDHEPSAAGTLRLMTAAHVAGGAVRAPARLLLGPAHHAHAVPAPAGSAGVVGNKVYAGAVRAAPPRAQFYGHNPNLKLPPDLFLLGCVFHIVEYQQSVGAERVSRWTDAIVRRGGEVEAGYCARVTHVLCETQRHGVVMQALRDAKRCVTAYWVADTLERRAVAPPWHALHLPALHARAERPAAHHRAALAGWRRDERRRLACCLRQLGARLTPYMSRDNTVLVAKRADGAKYRRARDWGVPVVGAAWLTDLLLGNMTALAQIENAKYQQFNLTSPFRMDYSLVSHLMNAWKMPINITQESHERAKRSAAAHPRRAKRPRLEPYTPPAHPAHPPAHPPPPLNLAPRVLFSALPHATHNRLAAIVRQLGGLVVSSASEATHLVMEKLVRTCKLVSCLITVKHLLTPEWVLESQRLNKFADEAKHGLRDEAFNKIFKCDIDEVLLCGEQRKKLFEGITFFLTPCVKPSKAGLTEMIELCGGKVEKNRRSYVSIQEMHTQKPFSYLVLTVPNDLHLVYYLLQSEKTLNVVCSTEVVLSAIMRQKVQIEEFLVKID</sequence>
<evidence type="ECO:0000256" key="3">
    <source>
        <dbReference type="ARBA" id="ARBA00023242"/>
    </source>
</evidence>
<feature type="domain" description="BRCT" evidence="8">
    <location>
        <begin position="1188"/>
        <end position="1268"/>
    </location>
</feature>
<proteinExistence type="predicted"/>